<comment type="caution">
    <text evidence="2">The sequence shown here is derived from an EMBL/GenBank/DDBJ whole genome shotgun (WGS) entry which is preliminary data.</text>
</comment>
<dbReference type="Pfam" id="PF19920">
    <property type="entry name" value="bpX4"/>
    <property type="match status" value="1"/>
</dbReference>
<name>A0A7Y7PSF5_9BACT</name>
<feature type="domain" description="MoxR-vWA-beta-propeller ternary system" evidence="1">
    <location>
        <begin position="3"/>
        <end position="202"/>
    </location>
</feature>
<accession>A0A7Y7PSF5</accession>
<protein>
    <recommendedName>
        <fullName evidence="1">MoxR-vWA-beta-propeller ternary system domain-containing protein</fullName>
    </recommendedName>
</protein>
<evidence type="ECO:0000313" key="2">
    <source>
        <dbReference type="EMBL" id="NVO33095.1"/>
    </source>
</evidence>
<dbReference type="Proteomes" id="UP000565521">
    <property type="component" value="Unassembled WGS sequence"/>
</dbReference>
<dbReference type="EMBL" id="JABKAU010000048">
    <property type="protein sequence ID" value="NVO33095.1"/>
    <property type="molecule type" value="Genomic_DNA"/>
</dbReference>
<dbReference type="AlphaFoldDB" id="A0A7Y7PSF5"/>
<organism evidence="2 3">
    <name type="scientific">Hymenobacter lapidiphilus</name>
    <dbReference type="NCBI Taxonomy" id="2608003"/>
    <lineage>
        <taxon>Bacteria</taxon>
        <taxon>Pseudomonadati</taxon>
        <taxon>Bacteroidota</taxon>
        <taxon>Cytophagia</taxon>
        <taxon>Cytophagales</taxon>
        <taxon>Hymenobacteraceae</taxon>
        <taxon>Hymenobacter</taxon>
    </lineage>
</organism>
<gene>
    <name evidence="2" type="ORF">HW554_17945</name>
</gene>
<reference evidence="2 3" key="1">
    <citation type="submission" date="2020-05" db="EMBL/GenBank/DDBJ databases">
        <title>Hymenobacter terrestris sp. nov. and Hymenobacter lapidiphilus sp. nov., isolated from regoliths in Antarctica.</title>
        <authorList>
            <person name="Sedlacek I."/>
            <person name="Pantucek R."/>
            <person name="Zeman M."/>
            <person name="Holochova P."/>
            <person name="Kralova S."/>
            <person name="Stankova E."/>
            <person name="Sedo O."/>
            <person name="Micenkova L."/>
            <person name="Svec P."/>
            <person name="Gupta V."/>
            <person name="Sood U."/>
            <person name="Korpole U.S."/>
            <person name="Lal R."/>
        </authorList>
    </citation>
    <scope>NUCLEOTIDE SEQUENCE [LARGE SCALE GENOMIC DNA]</scope>
    <source>
        <strain evidence="2 3">P5342</strain>
    </source>
</reference>
<evidence type="ECO:0000259" key="1">
    <source>
        <dbReference type="Pfam" id="PF19920"/>
    </source>
</evidence>
<evidence type="ECO:0000313" key="3">
    <source>
        <dbReference type="Proteomes" id="UP000565521"/>
    </source>
</evidence>
<dbReference type="InterPro" id="IPR045549">
    <property type="entry name" value="bpX4"/>
</dbReference>
<sequence length="209" mass="22904">MPLTGFLHELLTTGCLTLTSQPDAFEAADRHAAEQVLRRYHAEDARELPHTAPPFDAAAALWAAAYLYQAVKLALVRELDETVVHEQLADFAGDKTPAVIYSADLTLRHLPDLLRLAKGLAPGDALVASLQAMARQWPFSFVGTTFTEAEPDTMVLAHPALRQAYIDRIIRVQDQARARQPHLAPLVHEALGGHATILWPDFAAFTLSA</sequence>
<proteinExistence type="predicted"/>
<keyword evidence="3" id="KW-1185">Reference proteome</keyword>
<dbReference type="RefSeq" id="WP_176909932.1">
    <property type="nucleotide sequence ID" value="NZ_JABKAU010000048.1"/>
</dbReference>